<evidence type="ECO:0000313" key="4">
    <source>
        <dbReference type="EMBL" id="PRY38057.1"/>
    </source>
</evidence>
<dbReference type="GO" id="GO:0006749">
    <property type="term" value="P:glutathione metabolic process"/>
    <property type="evidence" value="ECO:0007669"/>
    <property type="project" value="TreeGrafter"/>
</dbReference>
<dbReference type="AlphaFoldDB" id="A0A2T0SXB3"/>
<protein>
    <recommendedName>
        <fullName evidence="1">2-hydroxychromene-2-carboxylate isomerase</fullName>
        <ecNumber evidence="1">5.99.1.4</ecNumber>
    </recommendedName>
</protein>
<dbReference type="EC" id="5.99.1.4" evidence="1"/>
<dbReference type="Pfam" id="PF01323">
    <property type="entry name" value="DSBA"/>
    <property type="match status" value="1"/>
</dbReference>
<dbReference type="InterPro" id="IPR036249">
    <property type="entry name" value="Thioredoxin-like_sf"/>
</dbReference>
<proteinExistence type="inferred from homology"/>
<dbReference type="RefSeq" id="WP_106191057.1">
    <property type="nucleotide sequence ID" value="NZ_PVTF01000009.1"/>
</dbReference>
<dbReference type="Proteomes" id="UP000239494">
    <property type="component" value="Unassembled WGS sequence"/>
</dbReference>
<evidence type="ECO:0000313" key="5">
    <source>
        <dbReference type="Proteomes" id="UP000239494"/>
    </source>
</evidence>
<organism evidence="4 5">
    <name type="scientific">Umezawaea tangerina</name>
    <dbReference type="NCBI Taxonomy" id="84725"/>
    <lineage>
        <taxon>Bacteria</taxon>
        <taxon>Bacillati</taxon>
        <taxon>Actinomycetota</taxon>
        <taxon>Actinomycetes</taxon>
        <taxon>Pseudonocardiales</taxon>
        <taxon>Pseudonocardiaceae</taxon>
        <taxon>Umezawaea</taxon>
    </lineage>
</organism>
<keyword evidence="1 4" id="KW-0413">Isomerase</keyword>
<keyword evidence="5" id="KW-1185">Reference proteome</keyword>
<feature type="active site" description="Nucleophile" evidence="2">
    <location>
        <position position="13"/>
    </location>
</feature>
<dbReference type="InterPro" id="IPR001853">
    <property type="entry name" value="DSBA-like_thioredoxin_dom"/>
</dbReference>
<comment type="similarity">
    <text evidence="1">Belongs to the GST superfamily. NadH family.</text>
</comment>
<dbReference type="PANTHER" id="PTHR42943:SF2">
    <property type="entry name" value="GLUTATHIONE S-TRANSFERASE KAPPA 1"/>
    <property type="match status" value="1"/>
</dbReference>
<comment type="caution">
    <text evidence="4">The sequence shown here is derived from an EMBL/GenBank/DDBJ whole genome shotgun (WGS) entry which is preliminary data.</text>
</comment>
<dbReference type="GO" id="GO:0004602">
    <property type="term" value="F:glutathione peroxidase activity"/>
    <property type="evidence" value="ECO:0007669"/>
    <property type="project" value="TreeGrafter"/>
</dbReference>
<sequence>MSKNPRFYFSLRSPYSWMAYRDLLDRYPDVAEAVEWVPFFEPDELSTRMLTERGEEFPYSAMSRAKHFYILQDVGRLTKARGLPLTWPVDRDPVWEVPHLGYLVARRAGLGREYVDAVYRTRWELGRDICDPEVIADVATSLGLDPVAVSTAASDRALREEGVEILLRICKDGVFGVPFFVHRFSRFWGMDRLDEFATHLRSKLAPAGALPASATSVGLGRSSEESHAGGCG</sequence>
<gene>
    <name evidence="4" type="ORF">CLV43_109277</name>
</gene>
<comment type="catalytic activity">
    <reaction evidence="1">
        <text>2-hydroxychromene-2-carboxylate = (3E)-4-(2-hydroxyphenyl)-2-oxobut-3-enoate</text>
        <dbReference type="Rhea" id="RHEA:27401"/>
        <dbReference type="ChEBI" id="CHEBI:59350"/>
        <dbReference type="ChEBI" id="CHEBI:59353"/>
        <dbReference type="EC" id="5.99.1.4"/>
    </reaction>
</comment>
<dbReference type="GO" id="GO:0004364">
    <property type="term" value="F:glutathione transferase activity"/>
    <property type="evidence" value="ECO:0007669"/>
    <property type="project" value="TreeGrafter"/>
</dbReference>
<evidence type="ECO:0000256" key="2">
    <source>
        <dbReference type="PIRSR" id="PIRSR006386-1"/>
    </source>
</evidence>
<accession>A0A2T0SXB3</accession>
<evidence type="ECO:0000256" key="1">
    <source>
        <dbReference type="PIRNR" id="PIRNR006386"/>
    </source>
</evidence>
<dbReference type="SUPFAM" id="SSF52833">
    <property type="entry name" value="Thioredoxin-like"/>
    <property type="match status" value="1"/>
</dbReference>
<dbReference type="GO" id="GO:0018845">
    <property type="term" value="F:2-hydroxychromene-2-carboxylate isomerase activity"/>
    <property type="evidence" value="ECO:0007669"/>
    <property type="project" value="UniProtKB-UniRule"/>
</dbReference>
<dbReference type="InterPro" id="IPR014440">
    <property type="entry name" value="HCCAis_GSTk"/>
</dbReference>
<evidence type="ECO:0000259" key="3">
    <source>
        <dbReference type="Pfam" id="PF01323"/>
    </source>
</evidence>
<dbReference type="PANTHER" id="PTHR42943">
    <property type="entry name" value="GLUTATHIONE S-TRANSFERASE KAPPA"/>
    <property type="match status" value="1"/>
</dbReference>
<feature type="domain" description="DSBA-like thioredoxin" evidence="3">
    <location>
        <begin position="7"/>
        <end position="200"/>
    </location>
</feature>
<name>A0A2T0SXB3_9PSEU</name>
<dbReference type="PIRSF" id="PIRSF006386">
    <property type="entry name" value="HCCAis_GSTk"/>
    <property type="match status" value="1"/>
</dbReference>
<dbReference type="InterPro" id="IPR051924">
    <property type="entry name" value="GST_Kappa/NadH"/>
</dbReference>
<dbReference type="EMBL" id="PVTF01000009">
    <property type="protein sequence ID" value="PRY38057.1"/>
    <property type="molecule type" value="Genomic_DNA"/>
</dbReference>
<reference evidence="4 5" key="1">
    <citation type="submission" date="2018-03" db="EMBL/GenBank/DDBJ databases">
        <title>Genomic Encyclopedia of Archaeal and Bacterial Type Strains, Phase II (KMG-II): from individual species to whole genera.</title>
        <authorList>
            <person name="Goeker M."/>
        </authorList>
    </citation>
    <scope>NUCLEOTIDE SEQUENCE [LARGE SCALE GENOMIC DNA]</scope>
    <source>
        <strain evidence="4 5">DSM 44720</strain>
    </source>
</reference>
<dbReference type="OrthoDB" id="5244108at2"/>
<dbReference type="Gene3D" id="3.40.30.10">
    <property type="entry name" value="Glutaredoxin"/>
    <property type="match status" value="1"/>
</dbReference>